<dbReference type="OrthoDB" id="3078238at2"/>
<dbReference type="Gene3D" id="3.40.47.10">
    <property type="match status" value="1"/>
</dbReference>
<name>A0A2L0EWG0_SORCE</name>
<dbReference type="AlphaFoldDB" id="A0A2L0EWG0"/>
<accession>A0A2L0EWG0</accession>
<evidence type="ECO:0008006" key="3">
    <source>
        <dbReference type="Google" id="ProtNLM"/>
    </source>
</evidence>
<dbReference type="RefSeq" id="WP_104982286.1">
    <property type="nucleotide sequence ID" value="NZ_CP012673.1"/>
</dbReference>
<evidence type="ECO:0000313" key="1">
    <source>
        <dbReference type="EMBL" id="AUX43634.1"/>
    </source>
</evidence>
<proteinExistence type="predicted"/>
<dbReference type="Proteomes" id="UP000238348">
    <property type="component" value="Chromosome"/>
</dbReference>
<dbReference type="GO" id="GO:0016746">
    <property type="term" value="F:acyltransferase activity"/>
    <property type="evidence" value="ECO:0007669"/>
    <property type="project" value="InterPro"/>
</dbReference>
<dbReference type="SUPFAM" id="SSF53901">
    <property type="entry name" value="Thiolase-like"/>
    <property type="match status" value="2"/>
</dbReference>
<sequence>MSAVTVANVGARTAVGLNARQTGFLLRAGFPAMAEAPLADAAGEAITMAFVPTLDGRLVGAERLAALARAPLEEAVAPIRDVPAEVHVAVDEGCSEGPLAIALLEALVKRVMPAARVTVQARGEAGPGAFLPPAIRALETRRANAVVIGGVHSDYSPHSITALEASGRLFSRDNLDARIPGEAAAFFVLMRTADVARLKLAPLAHVIGVGTGRERARLDNDEPAYEALGLTAAVRQATEPLMADGRTAGWILTDLTGEMRRQCEWQSVFVRAQKVLGRPYLIESPAQRIGYLGAAATPLFVAMTATAWKHGYAPSPIALTMAGNDGGDRVAVVLGKH</sequence>
<dbReference type="EMBL" id="CP012673">
    <property type="protein sequence ID" value="AUX43634.1"/>
    <property type="molecule type" value="Genomic_DNA"/>
</dbReference>
<organism evidence="1 2">
    <name type="scientific">Sorangium cellulosum</name>
    <name type="common">Polyangium cellulosum</name>
    <dbReference type="NCBI Taxonomy" id="56"/>
    <lineage>
        <taxon>Bacteria</taxon>
        <taxon>Pseudomonadati</taxon>
        <taxon>Myxococcota</taxon>
        <taxon>Polyangia</taxon>
        <taxon>Polyangiales</taxon>
        <taxon>Polyangiaceae</taxon>
        <taxon>Sorangium</taxon>
    </lineage>
</organism>
<evidence type="ECO:0000313" key="2">
    <source>
        <dbReference type="Proteomes" id="UP000238348"/>
    </source>
</evidence>
<dbReference type="InterPro" id="IPR016039">
    <property type="entry name" value="Thiolase-like"/>
</dbReference>
<gene>
    <name evidence="1" type="ORF">SOCE26_050860</name>
</gene>
<reference evidence="1 2" key="1">
    <citation type="submission" date="2015-09" db="EMBL/GenBank/DDBJ databases">
        <title>Sorangium comparison.</title>
        <authorList>
            <person name="Zaburannyi N."/>
            <person name="Bunk B."/>
            <person name="Overmann J."/>
            <person name="Mueller R."/>
        </authorList>
    </citation>
    <scope>NUCLEOTIDE SEQUENCE [LARGE SCALE GENOMIC DNA]</scope>
    <source>
        <strain evidence="1 2">So ce26</strain>
    </source>
</reference>
<protein>
    <recommendedName>
        <fullName evidence="3">3-oxoacyl-ACP synthase</fullName>
    </recommendedName>
</protein>